<feature type="compositionally biased region" description="Polar residues" evidence="2">
    <location>
        <begin position="61"/>
        <end position="70"/>
    </location>
</feature>
<accession>A0A167QTC0</accession>
<dbReference type="EMBL" id="KV417270">
    <property type="protein sequence ID" value="KZP00212.1"/>
    <property type="molecule type" value="Genomic_DNA"/>
</dbReference>
<sequence>MPQSSPADFPTRSSKKRPWSTRLLGDDDDDDDDSSSDDNPPRRPPPSTGLRPHAPLLPATNYRTLTTAPVSEQPYAPPPRYPLPYPFRQPADDDDDYEPARITRRLPITAHHTPANFNTLFTDTTALHNLVAQQDATVAAQRLFVMSALDENFDILNETEALRANHDKLKKENEDLLAENTRLRGEHADMSWKMDNIKPIAFQLRRRIRQLESDLEKARADAHK</sequence>
<evidence type="ECO:0000313" key="3">
    <source>
        <dbReference type="EMBL" id="KZP00212.1"/>
    </source>
</evidence>
<reference evidence="3 4" key="1">
    <citation type="journal article" date="2016" name="Mol. Biol. Evol.">
        <title>Comparative Genomics of Early-Diverging Mushroom-Forming Fungi Provides Insights into the Origins of Lignocellulose Decay Capabilities.</title>
        <authorList>
            <person name="Nagy L.G."/>
            <person name="Riley R."/>
            <person name="Tritt A."/>
            <person name="Adam C."/>
            <person name="Daum C."/>
            <person name="Floudas D."/>
            <person name="Sun H."/>
            <person name="Yadav J.S."/>
            <person name="Pangilinan J."/>
            <person name="Larsson K.H."/>
            <person name="Matsuura K."/>
            <person name="Barry K."/>
            <person name="Labutti K."/>
            <person name="Kuo R."/>
            <person name="Ohm R.A."/>
            <person name="Bhattacharya S.S."/>
            <person name="Shirouzu T."/>
            <person name="Yoshinaga Y."/>
            <person name="Martin F.M."/>
            <person name="Grigoriev I.V."/>
            <person name="Hibbett D.S."/>
        </authorList>
    </citation>
    <scope>NUCLEOTIDE SEQUENCE [LARGE SCALE GENOMIC DNA]</scope>
    <source>
        <strain evidence="3 4">TUFC12733</strain>
    </source>
</reference>
<organism evidence="3 4">
    <name type="scientific">Calocera viscosa (strain TUFC12733)</name>
    <dbReference type="NCBI Taxonomy" id="1330018"/>
    <lineage>
        <taxon>Eukaryota</taxon>
        <taxon>Fungi</taxon>
        <taxon>Dikarya</taxon>
        <taxon>Basidiomycota</taxon>
        <taxon>Agaricomycotina</taxon>
        <taxon>Dacrymycetes</taxon>
        <taxon>Dacrymycetales</taxon>
        <taxon>Dacrymycetaceae</taxon>
        <taxon>Calocera</taxon>
    </lineage>
</organism>
<dbReference type="Proteomes" id="UP000076738">
    <property type="component" value="Unassembled WGS sequence"/>
</dbReference>
<gene>
    <name evidence="3" type="ORF">CALVIDRAFT_560807</name>
</gene>
<proteinExistence type="predicted"/>
<protein>
    <submittedName>
        <fullName evidence="3">Uncharacterized protein</fullName>
    </submittedName>
</protein>
<name>A0A167QTC0_CALVF</name>
<evidence type="ECO:0000313" key="4">
    <source>
        <dbReference type="Proteomes" id="UP000076738"/>
    </source>
</evidence>
<keyword evidence="1" id="KW-0175">Coiled coil</keyword>
<keyword evidence="4" id="KW-1185">Reference proteome</keyword>
<feature type="coiled-coil region" evidence="1">
    <location>
        <begin position="159"/>
        <end position="221"/>
    </location>
</feature>
<feature type="compositionally biased region" description="Acidic residues" evidence="2">
    <location>
        <begin position="26"/>
        <end position="36"/>
    </location>
</feature>
<feature type="region of interest" description="Disordered" evidence="2">
    <location>
        <begin position="1"/>
        <end position="98"/>
    </location>
</feature>
<evidence type="ECO:0000256" key="1">
    <source>
        <dbReference type="SAM" id="Coils"/>
    </source>
</evidence>
<feature type="compositionally biased region" description="Pro residues" evidence="2">
    <location>
        <begin position="75"/>
        <end position="87"/>
    </location>
</feature>
<dbReference type="AlphaFoldDB" id="A0A167QTC0"/>
<evidence type="ECO:0000256" key="2">
    <source>
        <dbReference type="SAM" id="MobiDB-lite"/>
    </source>
</evidence>